<feature type="region of interest" description="Disordered" evidence="1">
    <location>
        <begin position="1"/>
        <end position="30"/>
    </location>
</feature>
<evidence type="ECO:0000313" key="3">
    <source>
        <dbReference type="Proteomes" id="UP000679307"/>
    </source>
</evidence>
<keyword evidence="3" id="KW-1185">Reference proteome</keyword>
<dbReference type="RefSeq" id="WP_214057375.1">
    <property type="nucleotide sequence ID" value="NZ_BAAAHS010000035.1"/>
</dbReference>
<proteinExistence type="predicted"/>
<evidence type="ECO:0000256" key="1">
    <source>
        <dbReference type="SAM" id="MobiDB-lite"/>
    </source>
</evidence>
<sequence length="52" mass="5704">MFDSTPVVSRHSSGTQSRARSTRFARVANLARSPRRTSLTETLSVGLGLTQR</sequence>
<reference evidence="2 3" key="1">
    <citation type="submission" date="2021-05" db="EMBL/GenBank/DDBJ databases">
        <title>Complete genome of Nocardioides aquaticus KCTC 9944T isolated from meromictic and hypersaline Ekho Lake, Antarctica.</title>
        <authorList>
            <person name="Hwang K."/>
            <person name="Kim K.M."/>
            <person name="Choe H."/>
        </authorList>
    </citation>
    <scope>NUCLEOTIDE SEQUENCE [LARGE SCALE GENOMIC DNA]</scope>
    <source>
        <strain evidence="2 3">KCTC 9944</strain>
    </source>
</reference>
<evidence type="ECO:0000313" key="2">
    <source>
        <dbReference type="EMBL" id="QVT77691.1"/>
    </source>
</evidence>
<feature type="compositionally biased region" description="Polar residues" evidence="1">
    <location>
        <begin position="1"/>
        <end position="19"/>
    </location>
</feature>
<gene>
    <name evidence="2" type="ORF">ENKNEFLB_00056</name>
</gene>
<name>A0ABX8EBH9_9ACTN</name>
<organism evidence="2 3">
    <name type="scientific">Nocardioides aquaticus</name>
    <dbReference type="NCBI Taxonomy" id="160826"/>
    <lineage>
        <taxon>Bacteria</taxon>
        <taxon>Bacillati</taxon>
        <taxon>Actinomycetota</taxon>
        <taxon>Actinomycetes</taxon>
        <taxon>Propionibacteriales</taxon>
        <taxon>Nocardioidaceae</taxon>
        <taxon>Nocardioides</taxon>
    </lineage>
</organism>
<dbReference type="EMBL" id="CP075371">
    <property type="protein sequence ID" value="QVT77691.1"/>
    <property type="molecule type" value="Genomic_DNA"/>
</dbReference>
<dbReference type="Proteomes" id="UP000679307">
    <property type="component" value="Chromosome"/>
</dbReference>
<accession>A0ABX8EBH9</accession>
<protein>
    <submittedName>
        <fullName evidence="2">Uncharacterized protein</fullName>
    </submittedName>
</protein>